<gene>
    <name evidence="2" type="ORF">WJX84_010002</name>
</gene>
<evidence type="ECO:0000313" key="3">
    <source>
        <dbReference type="Proteomes" id="UP001485043"/>
    </source>
</evidence>
<evidence type="ECO:0000313" key="2">
    <source>
        <dbReference type="EMBL" id="KAK9847233.1"/>
    </source>
</evidence>
<proteinExistence type="predicted"/>
<dbReference type="Proteomes" id="UP001485043">
    <property type="component" value="Unassembled WGS sequence"/>
</dbReference>
<evidence type="ECO:0000256" key="1">
    <source>
        <dbReference type="SAM" id="MobiDB-lite"/>
    </source>
</evidence>
<sequence length="314" mass="33975">MRPGGCIQRIYSDGMWGTMRHLQQLWFLDLLWQANQDNLVERSRKIHAEEAVLNQAIAGRGSTGVDTSQTEDELRALERHSQAAGAVDLAFQNWSAERSRINPRFQLELDLLKVDHRSADERRRAAHGRCLRPGISRAEQDLTLKRFNVPACDLVDDAEALLEPPAADVVRGPMETLVRQHGDTTAPAESRQGGCQSPRHQLSPGGDTAYRPRPPAAAGSPGPPAMAVSQATCSFRSTHTVPQDSEDSGSEALDTASDANDAMARPAPQSVTLAAQGSTAVLDLAVMSPPSVHKPVPGVQTRAMRRAGRRVPPA</sequence>
<feature type="region of interest" description="Disordered" evidence="1">
    <location>
        <begin position="180"/>
        <end position="256"/>
    </location>
</feature>
<organism evidence="2 3">
    <name type="scientific">Apatococcus fuscideae</name>
    <dbReference type="NCBI Taxonomy" id="2026836"/>
    <lineage>
        <taxon>Eukaryota</taxon>
        <taxon>Viridiplantae</taxon>
        <taxon>Chlorophyta</taxon>
        <taxon>core chlorophytes</taxon>
        <taxon>Trebouxiophyceae</taxon>
        <taxon>Chlorellales</taxon>
        <taxon>Chlorellaceae</taxon>
        <taxon>Apatococcus</taxon>
    </lineage>
</organism>
<feature type="compositionally biased region" description="Basic residues" evidence="1">
    <location>
        <begin position="303"/>
        <end position="314"/>
    </location>
</feature>
<feature type="region of interest" description="Disordered" evidence="1">
    <location>
        <begin position="288"/>
        <end position="314"/>
    </location>
</feature>
<dbReference type="AlphaFoldDB" id="A0AAW1SM31"/>
<comment type="caution">
    <text evidence="2">The sequence shown here is derived from an EMBL/GenBank/DDBJ whole genome shotgun (WGS) entry which is preliminary data.</text>
</comment>
<keyword evidence="3" id="KW-1185">Reference proteome</keyword>
<name>A0AAW1SM31_9CHLO</name>
<reference evidence="2 3" key="1">
    <citation type="journal article" date="2024" name="Nat. Commun.">
        <title>Phylogenomics reveals the evolutionary origins of lichenization in chlorophyte algae.</title>
        <authorList>
            <person name="Puginier C."/>
            <person name="Libourel C."/>
            <person name="Otte J."/>
            <person name="Skaloud P."/>
            <person name="Haon M."/>
            <person name="Grisel S."/>
            <person name="Petersen M."/>
            <person name="Berrin J.G."/>
            <person name="Delaux P.M."/>
            <person name="Dal Grande F."/>
            <person name="Keller J."/>
        </authorList>
    </citation>
    <scope>NUCLEOTIDE SEQUENCE [LARGE SCALE GENOMIC DNA]</scope>
    <source>
        <strain evidence="2 3">SAG 2523</strain>
    </source>
</reference>
<accession>A0AAW1SM31</accession>
<feature type="compositionally biased region" description="Polar residues" evidence="1">
    <location>
        <begin position="229"/>
        <end position="243"/>
    </location>
</feature>
<dbReference type="EMBL" id="JALJOV010001483">
    <property type="protein sequence ID" value="KAK9847233.1"/>
    <property type="molecule type" value="Genomic_DNA"/>
</dbReference>
<protein>
    <submittedName>
        <fullName evidence="2">Uncharacterized protein</fullName>
    </submittedName>
</protein>